<keyword evidence="2" id="KW-0808">Transferase</keyword>
<dbReference type="InterPro" id="IPR050481">
    <property type="entry name" value="UDP-glycosyltransf_plant"/>
</dbReference>
<keyword evidence="2" id="KW-0328">Glycosyltransferase</keyword>
<sequence>PSLTIHILIAPAPYNAGSTTPYIASVSSTTPSSLFTISPVLLPLPPLLLTMKLSSLSSFTSTIPMSTNLSYLFPNHNVKALIMDFFCSYTLSVASNLNLPGYFFFTSGAAALSYFLYHPIIHKNTIKSLKDLNTLLFIPE</sequence>
<dbReference type="AlphaFoldDB" id="A0AAW0KFY0"/>
<gene>
    <name evidence="4" type="primary">UGT88B1_9</name>
    <name evidence="4" type="ORF">CFP56_021329</name>
</gene>
<keyword evidence="3" id="KW-0472">Membrane</keyword>
<accession>A0AAW0KFY0</accession>
<keyword evidence="3" id="KW-1133">Transmembrane helix</keyword>
<name>A0AAW0KFY0_QUESU</name>
<dbReference type="Gene3D" id="3.40.50.2000">
    <property type="entry name" value="Glycogen Phosphorylase B"/>
    <property type="match status" value="1"/>
</dbReference>
<feature type="non-terminal residue" evidence="4">
    <location>
        <position position="1"/>
    </location>
</feature>
<protein>
    <submittedName>
        <fullName evidence="4">Udp-glycosyltransferase 88b1</fullName>
    </submittedName>
</protein>
<reference evidence="4 5" key="1">
    <citation type="journal article" date="2018" name="Sci. Data">
        <title>The draft genome sequence of cork oak.</title>
        <authorList>
            <person name="Ramos A.M."/>
            <person name="Usie A."/>
            <person name="Barbosa P."/>
            <person name="Barros P.M."/>
            <person name="Capote T."/>
            <person name="Chaves I."/>
            <person name="Simoes F."/>
            <person name="Abreu I."/>
            <person name="Carrasquinho I."/>
            <person name="Faro C."/>
            <person name="Guimaraes J.B."/>
            <person name="Mendonca D."/>
            <person name="Nobrega F."/>
            <person name="Rodrigues L."/>
            <person name="Saibo N.J.M."/>
            <person name="Varela M.C."/>
            <person name="Egas C."/>
            <person name="Matos J."/>
            <person name="Miguel C.M."/>
            <person name="Oliveira M.M."/>
            <person name="Ricardo C.P."/>
            <person name="Goncalves S."/>
        </authorList>
    </citation>
    <scope>NUCLEOTIDE SEQUENCE [LARGE SCALE GENOMIC DNA]</scope>
    <source>
        <strain evidence="5">cv. HL8</strain>
    </source>
</reference>
<dbReference type="PANTHER" id="PTHR48048:SF30">
    <property type="entry name" value="GLYCOSYLTRANSFERASE"/>
    <property type="match status" value="1"/>
</dbReference>
<dbReference type="Proteomes" id="UP000237347">
    <property type="component" value="Unassembled WGS sequence"/>
</dbReference>
<dbReference type="SUPFAM" id="SSF53756">
    <property type="entry name" value="UDP-Glycosyltransferase/glycogen phosphorylase"/>
    <property type="match status" value="1"/>
</dbReference>
<comment type="caution">
    <text evidence="4">The sequence shown here is derived from an EMBL/GenBank/DDBJ whole genome shotgun (WGS) entry which is preliminary data.</text>
</comment>
<evidence type="ECO:0000256" key="3">
    <source>
        <dbReference type="SAM" id="Phobius"/>
    </source>
</evidence>
<feature type="transmembrane region" description="Helical" evidence="3">
    <location>
        <begin position="99"/>
        <end position="117"/>
    </location>
</feature>
<evidence type="ECO:0000313" key="4">
    <source>
        <dbReference type="EMBL" id="KAK7837374.1"/>
    </source>
</evidence>
<proteinExistence type="inferred from homology"/>
<dbReference type="GO" id="GO:0035251">
    <property type="term" value="F:UDP-glucosyltransferase activity"/>
    <property type="evidence" value="ECO:0007669"/>
    <property type="project" value="InterPro"/>
</dbReference>
<dbReference type="PANTHER" id="PTHR48048">
    <property type="entry name" value="GLYCOSYLTRANSFERASE"/>
    <property type="match status" value="1"/>
</dbReference>
<comment type="similarity">
    <text evidence="1">Belongs to the UDP-glycosyltransferase family.</text>
</comment>
<keyword evidence="5" id="KW-1185">Reference proteome</keyword>
<evidence type="ECO:0000256" key="1">
    <source>
        <dbReference type="ARBA" id="ARBA00009995"/>
    </source>
</evidence>
<evidence type="ECO:0000313" key="5">
    <source>
        <dbReference type="Proteomes" id="UP000237347"/>
    </source>
</evidence>
<evidence type="ECO:0000256" key="2">
    <source>
        <dbReference type="ARBA" id="ARBA00022676"/>
    </source>
</evidence>
<keyword evidence="3" id="KW-0812">Transmembrane</keyword>
<organism evidence="4 5">
    <name type="scientific">Quercus suber</name>
    <name type="common">Cork oak</name>
    <dbReference type="NCBI Taxonomy" id="58331"/>
    <lineage>
        <taxon>Eukaryota</taxon>
        <taxon>Viridiplantae</taxon>
        <taxon>Streptophyta</taxon>
        <taxon>Embryophyta</taxon>
        <taxon>Tracheophyta</taxon>
        <taxon>Spermatophyta</taxon>
        <taxon>Magnoliopsida</taxon>
        <taxon>eudicotyledons</taxon>
        <taxon>Gunneridae</taxon>
        <taxon>Pentapetalae</taxon>
        <taxon>rosids</taxon>
        <taxon>fabids</taxon>
        <taxon>Fagales</taxon>
        <taxon>Fagaceae</taxon>
        <taxon>Quercus</taxon>
    </lineage>
</organism>
<dbReference type="EMBL" id="PKMF04000330">
    <property type="protein sequence ID" value="KAK7837374.1"/>
    <property type="molecule type" value="Genomic_DNA"/>
</dbReference>